<dbReference type="RefSeq" id="YP_009482169.1">
    <property type="nucleotide sequence ID" value="NC_037666.1"/>
</dbReference>
<accession>A0A2U7UCK0</accession>
<dbReference type="GeneID" id="36842223"/>
<organism evidence="2">
    <name type="scientific">Pandoravirus neocaledonia</name>
    <dbReference type="NCBI Taxonomy" id="2107708"/>
    <lineage>
        <taxon>Viruses</taxon>
        <taxon>Pandoravirus</taxon>
    </lineage>
</organism>
<proteinExistence type="predicted"/>
<name>A0A2U7UCK0_9VIRU</name>
<protein>
    <submittedName>
        <fullName evidence="2">Uncharacterized protein</fullName>
    </submittedName>
</protein>
<dbReference type="EMBL" id="MG011690">
    <property type="protein sequence ID" value="AVK76166.1"/>
    <property type="molecule type" value="Genomic_DNA"/>
</dbReference>
<feature type="region of interest" description="Disordered" evidence="1">
    <location>
        <begin position="71"/>
        <end position="111"/>
    </location>
</feature>
<evidence type="ECO:0000313" key="2">
    <source>
        <dbReference type="EMBL" id="AVK76166.1"/>
    </source>
</evidence>
<gene>
    <name evidence="2" type="ORF">pneo_cds_559</name>
</gene>
<dbReference type="KEGG" id="vg:36842223"/>
<evidence type="ECO:0000256" key="1">
    <source>
        <dbReference type="SAM" id="MobiDB-lite"/>
    </source>
</evidence>
<sequence length="111" mass="11861">MRRERNAQPRGAPRGTGIAARLVAGCIGLLAVVASATFCSSVGSARSATCGLLGVPGAMARRRQRKARLVTDLWSPLRRTHSHRAPSKDNKIAPPRRQRPEGARSPAWGKG</sequence>
<reference evidence="2" key="1">
    <citation type="journal article" date="2018" name="Nat. Commun.">
        <title>Diversity and evolution of the emerging Pandoraviridae family.</title>
        <authorList>
            <person name="Legendre M."/>
            <person name="Fabre E."/>
            <person name="Poirot O."/>
            <person name="Jeudy S."/>
            <person name="Lartigue A."/>
            <person name="Alempic J.M."/>
            <person name="Beucher L."/>
            <person name="Philippe N."/>
            <person name="Bertaux L."/>
            <person name="Christo-Foroux E."/>
            <person name="Labadie K."/>
            <person name="Coute Y."/>
            <person name="Abergel C."/>
            <person name="Claverie J.M."/>
        </authorList>
    </citation>
    <scope>NUCLEOTIDE SEQUENCE [LARGE SCALE GENOMIC DNA]</scope>
    <source>
        <strain evidence="2">Neocaledonia</strain>
    </source>
</reference>
<dbReference type="Proteomes" id="UP000249287">
    <property type="component" value="Segment"/>
</dbReference>